<evidence type="ECO:0000313" key="4">
    <source>
        <dbReference type="Proteomes" id="UP000266841"/>
    </source>
</evidence>
<dbReference type="Gene3D" id="1.25.40.10">
    <property type="entry name" value="Tetratricopeptide repeat domain"/>
    <property type="match status" value="1"/>
</dbReference>
<gene>
    <name evidence="3" type="ORF">THAOC_02873</name>
</gene>
<dbReference type="PANTHER" id="PTHR11102:SF147">
    <property type="entry name" value="SEL1L ADAPTOR SUBUNIT OF ERAD E3 UBIQUITIN LIGASE"/>
    <property type="match status" value="1"/>
</dbReference>
<feature type="region of interest" description="Disordered" evidence="2">
    <location>
        <begin position="53"/>
        <end position="74"/>
    </location>
</feature>
<feature type="compositionally biased region" description="Low complexity" evidence="2">
    <location>
        <begin position="548"/>
        <end position="563"/>
    </location>
</feature>
<evidence type="ECO:0000256" key="2">
    <source>
        <dbReference type="SAM" id="MobiDB-lite"/>
    </source>
</evidence>
<dbReference type="PANTHER" id="PTHR11102">
    <property type="entry name" value="SEL-1-LIKE PROTEIN"/>
    <property type="match status" value="1"/>
</dbReference>
<evidence type="ECO:0000256" key="1">
    <source>
        <dbReference type="ARBA" id="ARBA00038101"/>
    </source>
</evidence>
<dbReference type="InterPro" id="IPR006597">
    <property type="entry name" value="Sel1-like"/>
</dbReference>
<protein>
    <submittedName>
        <fullName evidence="3">Uncharacterized protein</fullName>
    </submittedName>
</protein>
<dbReference type="GO" id="GO:0036503">
    <property type="term" value="P:ERAD pathway"/>
    <property type="evidence" value="ECO:0007669"/>
    <property type="project" value="TreeGrafter"/>
</dbReference>
<organism evidence="3 4">
    <name type="scientific">Thalassiosira oceanica</name>
    <name type="common">Marine diatom</name>
    <dbReference type="NCBI Taxonomy" id="159749"/>
    <lineage>
        <taxon>Eukaryota</taxon>
        <taxon>Sar</taxon>
        <taxon>Stramenopiles</taxon>
        <taxon>Ochrophyta</taxon>
        <taxon>Bacillariophyta</taxon>
        <taxon>Coscinodiscophyceae</taxon>
        <taxon>Thalassiosirophycidae</taxon>
        <taxon>Thalassiosirales</taxon>
        <taxon>Thalassiosiraceae</taxon>
        <taxon>Thalassiosira</taxon>
    </lineage>
</organism>
<reference evidence="3 4" key="1">
    <citation type="journal article" date="2012" name="Genome Biol.">
        <title>Genome and low-iron response of an oceanic diatom adapted to chronic iron limitation.</title>
        <authorList>
            <person name="Lommer M."/>
            <person name="Specht M."/>
            <person name="Roy A.S."/>
            <person name="Kraemer L."/>
            <person name="Andreson R."/>
            <person name="Gutowska M.A."/>
            <person name="Wolf J."/>
            <person name="Bergner S.V."/>
            <person name="Schilhabel M.B."/>
            <person name="Klostermeier U.C."/>
            <person name="Beiko R.G."/>
            <person name="Rosenstiel P."/>
            <person name="Hippler M."/>
            <person name="Laroche J."/>
        </authorList>
    </citation>
    <scope>NUCLEOTIDE SEQUENCE [LARGE SCALE GENOMIC DNA]</scope>
    <source>
        <strain evidence="3 4">CCMP1005</strain>
    </source>
</reference>
<dbReference type="eggNOG" id="KOG1550">
    <property type="taxonomic scope" value="Eukaryota"/>
</dbReference>
<dbReference type="Pfam" id="PF08238">
    <property type="entry name" value="Sel1"/>
    <property type="match status" value="2"/>
</dbReference>
<dbReference type="AlphaFoldDB" id="K0TLL3"/>
<keyword evidence="4" id="KW-1185">Reference proteome</keyword>
<feature type="compositionally biased region" description="Low complexity" evidence="2">
    <location>
        <begin position="65"/>
        <end position="74"/>
    </location>
</feature>
<name>K0TLL3_THAOC</name>
<sequence>MDVRPSPSMSAAGGMHRLRIRACMGEEIRPEALEVRKKENVKAARTSRILLDSDDDMSLAEEQHQPPAQAMPAAGPLPDAVTEEELMNSGHELPEGHTCPLCCLPMALPVAMHSQTTTTDSDAAIFALVRKRVKAGDPVAVEFLAGAYYRGNDGLQQDIPRAIELLTEAARLGDLDAHNKLGRMYFFGKDVEQNVARGIRHWQYAAIQGHPDSRFMLGCHEYDEGNNELAVQHLMISAKMGDSDSLNEIKDMFMKGYATKAQYAEALEGYQDALEETKSPQREVAKAFFNGNRRPPDEGESYGGASRALEFPHSAPVAIRLHCKILGRAVAPREIDCRICNFKPNLGSSHWARTNFHVPRRTMDLVLSCPHFKMPIVALSVQWTCNNPKDDDVVRVVVTVRIKVFTAGGRAGLERGPGRYKELAARNDGGGGGAVFPGRHSLQGPLVSSDPPLSLNNPLSHGVAVLLAWTTQLRAMGSRPPASPGDGTPPRRPEEGRLSAAPRFPPCHAERRGRSKAAAGEVPFSRLESAVSPRMSLRPMSPTGRTDVLSGAPSLPSSPGVGPYDPSLVGVGRNALKPPSLGPLDAREDNIEPSQPDLCLRLHDPHRSPGPPL</sequence>
<accession>K0TLL3</accession>
<dbReference type="InterPro" id="IPR011990">
    <property type="entry name" value="TPR-like_helical_dom_sf"/>
</dbReference>
<dbReference type="SUPFAM" id="SSF81901">
    <property type="entry name" value="HCP-like"/>
    <property type="match status" value="1"/>
</dbReference>
<dbReference type="InterPro" id="IPR050767">
    <property type="entry name" value="Sel1_AlgK"/>
</dbReference>
<dbReference type="EMBL" id="AGNL01002951">
    <property type="protein sequence ID" value="EJK75406.1"/>
    <property type="molecule type" value="Genomic_DNA"/>
</dbReference>
<dbReference type="Proteomes" id="UP000266841">
    <property type="component" value="Unassembled WGS sequence"/>
</dbReference>
<proteinExistence type="inferred from homology"/>
<dbReference type="SMART" id="SM00671">
    <property type="entry name" value="SEL1"/>
    <property type="match status" value="3"/>
</dbReference>
<feature type="region of interest" description="Disordered" evidence="2">
    <location>
        <begin position="476"/>
        <end position="613"/>
    </location>
</feature>
<comment type="similarity">
    <text evidence="1">Belongs to the sel-1 family.</text>
</comment>
<evidence type="ECO:0000313" key="3">
    <source>
        <dbReference type="EMBL" id="EJK75406.1"/>
    </source>
</evidence>
<comment type="caution">
    <text evidence="3">The sequence shown here is derived from an EMBL/GenBank/DDBJ whole genome shotgun (WGS) entry which is preliminary data.</text>
</comment>
<dbReference type="GO" id="GO:0005789">
    <property type="term" value="C:endoplasmic reticulum membrane"/>
    <property type="evidence" value="ECO:0007669"/>
    <property type="project" value="TreeGrafter"/>
</dbReference>